<protein>
    <submittedName>
        <fullName evidence="1">Uncharacterized protein</fullName>
    </submittedName>
</protein>
<organism evidence="1">
    <name type="scientific">Cladocopium goreaui</name>
    <dbReference type="NCBI Taxonomy" id="2562237"/>
    <lineage>
        <taxon>Eukaryota</taxon>
        <taxon>Sar</taxon>
        <taxon>Alveolata</taxon>
        <taxon>Dinophyceae</taxon>
        <taxon>Suessiales</taxon>
        <taxon>Symbiodiniaceae</taxon>
        <taxon>Cladocopium</taxon>
    </lineage>
</organism>
<reference evidence="1" key="1">
    <citation type="submission" date="2022-10" db="EMBL/GenBank/DDBJ databases">
        <authorList>
            <person name="Chen Y."/>
            <person name="Dougan E. K."/>
            <person name="Chan C."/>
            <person name="Rhodes N."/>
            <person name="Thang M."/>
        </authorList>
    </citation>
    <scope>NUCLEOTIDE SEQUENCE</scope>
</reference>
<dbReference type="EMBL" id="CAMXCT020000632">
    <property type="protein sequence ID" value="CAL1134795.1"/>
    <property type="molecule type" value="Genomic_DNA"/>
</dbReference>
<gene>
    <name evidence="1" type="ORF">C1SCF055_LOCUS9210</name>
</gene>
<dbReference type="AlphaFoldDB" id="A0A9P1BXP0"/>
<evidence type="ECO:0000313" key="2">
    <source>
        <dbReference type="EMBL" id="CAL1134795.1"/>
    </source>
</evidence>
<dbReference type="EMBL" id="CAMXCT030000632">
    <property type="protein sequence ID" value="CAL4768732.1"/>
    <property type="molecule type" value="Genomic_DNA"/>
</dbReference>
<dbReference type="Proteomes" id="UP001152797">
    <property type="component" value="Unassembled WGS sequence"/>
</dbReference>
<proteinExistence type="predicted"/>
<dbReference type="OrthoDB" id="424148at2759"/>
<dbReference type="EMBL" id="CAMXCT010000632">
    <property type="protein sequence ID" value="CAI3981420.1"/>
    <property type="molecule type" value="Genomic_DNA"/>
</dbReference>
<comment type="caution">
    <text evidence="1">The sequence shown here is derived from an EMBL/GenBank/DDBJ whole genome shotgun (WGS) entry which is preliminary data.</text>
</comment>
<evidence type="ECO:0000313" key="1">
    <source>
        <dbReference type="EMBL" id="CAI3981420.1"/>
    </source>
</evidence>
<sequence>MVAPSLQGGSMALRLSEVVPEGGSFGALAGVVCIGQAILLEGPMKCPPVRCWELLEKLLVRFPAVPPPAGKTPTKLAAAADDRSMDLMPGLQNWWLADEERLPLSPVERLGFFDQSMALAKCLAVAEAQSVVPRYRGHLLLSLLQFCYEAMQSLKWPALGGKKAGDVVLVSDASPVRPSGAFPAALGAGPPLLQRTASAMQVSWMEAAQSLRQVAGRLALHGDELQRSCQENLEMIKAMLPLSDELQTGILKDVEITLKGFTPKVEAGSHVCCGYIPVKPQEWRANAQEAMAWLGKEDERQKER</sequence>
<keyword evidence="3" id="KW-1185">Reference proteome</keyword>
<name>A0A9P1BXP0_9DINO</name>
<reference evidence="2" key="2">
    <citation type="submission" date="2024-04" db="EMBL/GenBank/DDBJ databases">
        <authorList>
            <person name="Chen Y."/>
            <person name="Shah S."/>
            <person name="Dougan E. K."/>
            <person name="Thang M."/>
            <person name="Chan C."/>
        </authorList>
    </citation>
    <scope>NUCLEOTIDE SEQUENCE [LARGE SCALE GENOMIC DNA]</scope>
</reference>
<evidence type="ECO:0000313" key="3">
    <source>
        <dbReference type="Proteomes" id="UP001152797"/>
    </source>
</evidence>
<accession>A0A9P1BXP0</accession>